<evidence type="ECO:0000313" key="3">
    <source>
        <dbReference type="EMBL" id="MBB5362342.1"/>
    </source>
</evidence>
<keyword evidence="2 3" id="KW-0378">Hydrolase</keyword>
<dbReference type="EC" id="3.5.1.88" evidence="2"/>
<comment type="function">
    <text evidence="2">Removes the formyl group from the N-terminal Met of newly synthesized proteins. Requires at least a dipeptide for an efficient rate of reaction. N-terminal L-methionine is a prerequisite for activity but the enzyme has broad specificity at other positions.</text>
</comment>
<comment type="catalytic activity">
    <reaction evidence="2">
        <text>N-terminal N-formyl-L-methionyl-[peptide] + H2O = N-terminal L-methionyl-[peptide] + formate</text>
        <dbReference type="Rhea" id="RHEA:24420"/>
        <dbReference type="Rhea" id="RHEA-COMP:10639"/>
        <dbReference type="Rhea" id="RHEA-COMP:10640"/>
        <dbReference type="ChEBI" id="CHEBI:15377"/>
        <dbReference type="ChEBI" id="CHEBI:15740"/>
        <dbReference type="ChEBI" id="CHEBI:49298"/>
        <dbReference type="ChEBI" id="CHEBI:64731"/>
        <dbReference type="EC" id="3.5.1.88"/>
    </reaction>
</comment>
<protein>
    <recommendedName>
        <fullName evidence="2">Peptide deformylase</fullName>
        <shortName evidence="2">PDF</shortName>
        <ecNumber evidence="2">3.5.1.88</ecNumber>
    </recommendedName>
    <alternativeName>
        <fullName evidence="2">Polypeptide deformylase</fullName>
    </alternativeName>
</protein>
<dbReference type="InterPro" id="IPR036821">
    <property type="entry name" value="Peptide_deformylase_sf"/>
</dbReference>
<dbReference type="PRINTS" id="PR01576">
    <property type="entry name" value="PDEFORMYLASE"/>
</dbReference>
<feature type="binding site" evidence="2">
    <location>
        <position position="178"/>
    </location>
    <ligand>
        <name>Fe cation</name>
        <dbReference type="ChEBI" id="CHEBI:24875"/>
    </ligand>
</feature>
<dbReference type="GO" id="GO:0006412">
    <property type="term" value="P:translation"/>
    <property type="evidence" value="ECO:0007669"/>
    <property type="project" value="UniProtKB-UniRule"/>
</dbReference>
<dbReference type="NCBIfam" id="TIGR00079">
    <property type="entry name" value="pept_deformyl"/>
    <property type="match status" value="1"/>
</dbReference>
<accession>A0A7W8NFV4</accession>
<evidence type="ECO:0000313" key="4">
    <source>
        <dbReference type="Proteomes" id="UP000552709"/>
    </source>
</evidence>
<dbReference type="PIRSF" id="PIRSF004749">
    <property type="entry name" value="Pep_def"/>
    <property type="match status" value="1"/>
</dbReference>
<keyword evidence="2" id="KW-0479">Metal-binding</keyword>
<dbReference type="Pfam" id="PF01327">
    <property type="entry name" value="Pep_deformylase"/>
    <property type="match status" value="1"/>
</dbReference>
<dbReference type="GO" id="GO:0046872">
    <property type="term" value="F:metal ion binding"/>
    <property type="evidence" value="ECO:0007669"/>
    <property type="project" value="UniProtKB-KW"/>
</dbReference>
<dbReference type="SUPFAM" id="SSF56420">
    <property type="entry name" value="Peptide deformylase"/>
    <property type="match status" value="1"/>
</dbReference>
<keyword evidence="2" id="KW-0648">Protein biosynthesis</keyword>
<gene>
    <name evidence="2" type="primary">def</name>
    <name evidence="3" type="ORF">HNQ08_001437</name>
</gene>
<dbReference type="RefSeq" id="WP_184129111.1">
    <property type="nucleotide sequence ID" value="NZ_JACHFL010000003.1"/>
</dbReference>
<name>A0A7W8NFV4_9DEIO</name>
<feature type="binding site" evidence="2">
    <location>
        <position position="174"/>
    </location>
    <ligand>
        <name>Fe cation</name>
        <dbReference type="ChEBI" id="CHEBI:24875"/>
    </ligand>
</feature>
<dbReference type="Gene3D" id="3.90.45.10">
    <property type="entry name" value="Peptide deformylase"/>
    <property type="match status" value="1"/>
</dbReference>
<comment type="caution">
    <text evidence="3">The sequence shown here is derived from an EMBL/GenBank/DDBJ whole genome shotgun (WGS) entry which is preliminary data.</text>
</comment>
<evidence type="ECO:0000256" key="2">
    <source>
        <dbReference type="HAMAP-Rule" id="MF_00163"/>
    </source>
</evidence>
<proteinExistence type="inferred from homology"/>
<dbReference type="NCBIfam" id="NF001159">
    <property type="entry name" value="PRK00150.1-3"/>
    <property type="match status" value="1"/>
</dbReference>
<comment type="cofactor">
    <cofactor evidence="2">
        <name>Fe(2+)</name>
        <dbReference type="ChEBI" id="CHEBI:29033"/>
    </cofactor>
    <text evidence="2">Binds 1 Fe(2+) ion.</text>
</comment>
<comment type="similarity">
    <text evidence="1 2">Belongs to the polypeptide deformylase family.</text>
</comment>
<organism evidence="3 4">
    <name type="scientific">Deinococcus humi</name>
    <dbReference type="NCBI Taxonomy" id="662880"/>
    <lineage>
        <taxon>Bacteria</taxon>
        <taxon>Thermotogati</taxon>
        <taxon>Deinococcota</taxon>
        <taxon>Deinococci</taxon>
        <taxon>Deinococcales</taxon>
        <taxon>Deinococcaceae</taxon>
        <taxon>Deinococcus</taxon>
    </lineage>
</organism>
<keyword evidence="4" id="KW-1185">Reference proteome</keyword>
<evidence type="ECO:0000256" key="1">
    <source>
        <dbReference type="ARBA" id="ARBA00010759"/>
    </source>
</evidence>
<feature type="active site" evidence="2">
    <location>
        <position position="175"/>
    </location>
</feature>
<feature type="binding site" evidence="2">
    <location>
        <position position="131"/>
    </location>
    <ligand>
        <name>Fe cation</name>
        <dbReference type="ChEBI" id="CHEBI:24875"/>
    </ligand>
</feature>
<reference evidence="3 4" key="1">
    <citation type="submission" date="2020-08" db="EMBL/GenBank/DDBJ databases">
        <title>Genomic Encyclopedia of Type Strains, Phase IV (KMG-IV): sequencing the most valuable type-strain genomes for metagenomic binning, comparative biology and taxonomic classification.</title>
        <authorList>
            <person name="Goeker M."/>
        </authorList>
    </citation>
    <scope>NUCLEOTIDE SEQUENCE [LARGE SCALE GENOMIC DNA]</scope>
    <source>
        <strain evidence="3 4">DSM 27939</strain>
    </source>
</reference>
<dbReference type="CDD" id="cd00487">
    <property type="entry name" value="Pep_deformylase"/>
    <property type="match status" value="1"/>
</dbReference>
<dbReference type="PANTHER" id="PTHR10458:SF22">
    <property type="entry name" value="PEPTIDE DEFORMYLASE"/>
    <property type="match status" value="1"/>
</dbReference>
<dbReference type="EMBL" id="JACHFL010000003">
    <property type="protein sequence ID" value="MBB5362342.1"/>
    <property type="molecule type" value="Genomic_DNA"/>
</dbReference>
<keyword evidence="2" id="KW-0408">Iron</keyword>
<dbReference type="Proteomes" id="UP000552709">
    <property type="component" value="Unassembled WGS sequence"/>
</dbReference>
<dbReference type="InterPro" id="IPR023635">
    <property type="entry name" value="Peptide_deformylase"/>
</dbReference>
<dbReference type="PANTHER" id="PTHR10458">
    <property type="entry name" value="PEPTIDE DEFORMYLASE"/>
    <property type="match status" value="1"/>
</dbReference>
<dbReference type="GO" id="GO:0042586">
    <property type="term" value="F:peptide deformylase activity"/>
    <property type="evidence" value="ECO:0007669"/>
    <property type="project" value="UniProtKB-UniRule"/>
</dbReference>
<dbReference type="AlphaFoldDB" id="A0A7W8NFV4"/>
<dbReference type="HAMAP" id="MF_00163">
    <property type="entry name" value="Pep_deformylase"/>
    <property type="match status" value="1"/>
</dbReference>
<sequence>MTGQTTPIWTPPEPPRVYPLRLYGDPILRRKAKPLNVPDTLNVPGVGPQSVRQVAETMLETMFEARGVGLAAPQVGLPVRLFVAVEYEDDEEENEGQETALRSRVIRDFVMINPVVSVLNKKKDRSYQEGCLSIPGIYEEGVPRARAVSVRYTDLDGNQRVLEAEDYLARVFQHELDHLDGVLFLDRLPPEVTEDYRKELLALQQKSKLLIGDLAQADRLRRERGGE</sequence>